<evidence type="ECO:0000256" key="5">
    <source>
        <dbReference type="ARBA" id="ARBA00022679"/>
    </source>
</evidence>
<dbReference type="SUPFAM" id="SSF53335">
    <property type="entry name" value="S-adenosyl-L-methionine-dependent methyltransferases"/>
    <property type="match status" value="1"/>
</dbReference>
<feature type="compositionally biased region" description="Polar residues" evidence="12">
    <location>
        <begin position="1272"/>
        <end position="1283"/>
    </location>
</feature>
<evidence type="ECO:0000256" key="4">
    <source>
        <dbReference type="ARBA" id="ARBA00022603"/>
    </source>
</evidence>
<name>A0AAV2AEV3_9ARAC</name>
<keyword evidence="4 11" id="KW-0489">Methyltransferase</keyword>
<dbReference type="Pfam" id="PF08123">
    <property type="entry name" value="DOT1"/>
    <property type="match status" value="1"/>
</dbReference>
<dbReference type="GO" id="GO:0006281">
    <property type="term" value="P:DNA repair"/>
    <property type="evidence" value="ECO:0007669"/>
    <property type="project" value="TreeGrafter"/>
</dbReference>
<organism evidence="14 15">
    <name type="scientific">Larinioides sclopetarius</name>
    <dbReference type="NCBI Taxonomy" id="280406"/>
    <lineage>
        <taxon>Eukaryota</taxon>
        <taxon>Metazoa</taxon>
        <taxon>Ecdysozoa</taxon>
        <taxon>Arthropoda</taxon>
        <taxon>Chelicerata</taxon>
        <taxon>Arachnida</taxon>
        <taxon>Araneae</taxon>
        <taxon>Araneomorphae</taxon>
        <taxon>Entelegynae</taxon>
        <taxon>Araneoidea</taxon>
        <taxon>Araneidae</taxon>
        <taxon>Larinioides</taxon>
    </lineage>
</organism>
<feature type="compositionally biased region" description="Basic and acidic residues" evidence="12">
    <location>
        <begin position="1221"/>
        <end position="1232"/>
    </location>
</feature>
<feature type="compositionally biased region" description="Polar residues" evidence="12">
    <location>
        <begin position="859"/>
        <end position="870"/>
    </location>
</feature>
<feature type="compositionally biased region" description="Basic and acidic residues" evidence="12">
    <location>
        <begin position="987"/>
        <end position="996"/>
    </location>
</feature>
<keyword evidence="5 11" id="KW-0808">Transferase</keyword>
<evidence type="ECO:0000256" key="8">
    <source>
        <dbReference type="ARBA" id="ARBA00023242"/>
    </source>
</evidence>
<evidence type="ECO:0000313" key="15">
    <source>
        <dbReference type="Proteomes" id="UP001497382"/>
    </source>
</evidence>
<feature type="region of interest" description="Disordered" evidence="12">
    <location>
        <begin position="1076"/>
        <end position="1283"/>
    </location>
</feature>
<feature type="compositionally biased region" description="Polar residues" evidence="12">
    <location>
        <begin position="1005"/>
        <end position="1029"/>
    </location>
</feature>
<evidence type="ECO:0000256" key="2">
    <source>
        <dbReference type="ARBA" id="ARBA00012190"/>
    </source>
</evidence>
<feature type="region of interest" description="Disordered" evidence="12">
    <location>
        <begin position="921"/>
        <end position="1029"/>
    </location>
</feature>
<comment type="subcellular location">
    <subcellularLocation>
        <location evidence="1 11">Nucleus</location>
    </subcellularLocation>
</comment>
<evidence type="ECO:0000256" key="12">
    <source>
        <dbReference type="SAM" id="MobiDB-lite"/>
    </source>
</evidence>
<feature type="compositionally biased region" description="Low complexity" evidence="12">
    <location>
        <begin position="1195"/>
        <end position="1204"/>
    </location>
</feature>
<evidence type="ECO:0000313" key="14">
    <source>
        <dbReference type="EMBL" id="CAL1281670.1"/>
    </source>
</evidence>
<protein>
    <recommendedName>
        <fullName evidence="3 11">Histone-lysine N-methyltransferase, H3 lysine-79 specific</fullName>
        <ecNumber evidence="2 11">2.1.1.360</ecNumber>
    </recommendedName>
    <alternativeName>
        <fullName evidence="9 11">Histone H3-K79 methyltransferase</fullName>
    </alternativeName>
</protein>
<evidence type="ECO:0000256" key="1">
    <source>
        <dbReference type="ARBA" id="ARBA00004123"/>
    </source>
</evidence>
<comment type="miscellaneous">
    <text evidence="11">In contrast to other lysine histone methyltransferases, it does not contain a SET domain, suggesting the existence of another mechanism for methylation of lysine residues of histones.</text>
</comment>
<accession>A0AAV2AEV3</accession>
<dbReference type="InterPro" id="IPR025789">
    <property type="entry name" value="DOT1_dom"/>
</dbReference>
<dbReference type="GO" id="GO:0140956">
    <property type="term" value="F:histone H3K79 trimethyltransferase activity"/>
    <property type="evidence" value="ECO:0007669"/>
    <property type="project" value="UniProtKB-EC"/>
</dbReference>
<keyword evidence="6 11" id="KW-0949">S-adenosyl-L-methionine</keyword>
<dbReference type="PANTHER" id="PTHR21451:SF0">
    <property type="entry name" value="HISTONE-LYSINE N-METHYLTRANSFERASE, H3 LYSINE-79 SPECIFIC"/>
    <property type="match status" value="1"/>
</dbReference>
<evidence type="ECO:0000256" key="6">
    <source>
        <dbReference type="ARBA" id="ARBA00022691"/>
    </source>
</evidence>
<sequence>MAMELRLHSPCGGEPAIYQWPLTASDKYDKATEIVDTIRWVCEDFPELKLAMENYVLHDYDTKSFESMKKLCDKYNRAIDSILQLWKGTSRPAQLQTRPSNGLLRHILQQVYNQAVTDPEKLNQYEPFSPEVYGETSFEFITQMIGELDITEDDIFIDLGSGVGQVVLQMAATTNCKKCIGIEKADVPAKYAEEMSKNFQFWMKWYGKKYGDYILLKGDFLSEEHRETLLNSTLLFVNNFAFGPTVDHMLKMRFADIKDEARVVSSKAFCPLNFRITDRNLSDIGTIMNVREIMPLKGSVSWTGKPVSYFLHTIDRTKLEHYFQRMKNPKIKDDEASITRGKRLKNGISNPCILDSSSNDSKEESSLSGPTTRRAWSDWCSNKIIKSTSLNNSGQDSNEENEPAKRNCLSNDGMLKSQRKLRRSERKRGPGRPKKNTSKNKRNKPLKFSGLDLLHAKTILSTSNSGHSDPAPGCIDQKLNNTTPVVQTPVEENTVAIERFLFVQKRLMLDFISFMKSGGYRSQLQREIAKEKERSKKLKSYFLHLQKVISGLREEGVSLLKDRVSVLGYSINHSSDLLFKVKESIRHYMKFKSEVGKLTSEISELELEYKKLKGPGLQKLNDTELRNQIHKEIITYKRTYQLSQKKAFLPGDKNSLKMTFRDISPGSIKDTKSIQLDLLAPKMHRIQDSMIIPNFQDRIKTIIASALKESSAVVSDVTSDKAEKKYPCKDLVSPLGASRHNGISEVFTTTDSKNPERQMDSVMAKHALDIPAKTERMNFVSLSNGESKGNKNVFKPVELSDPEVSSSFTNAAYSPISPTRTPPSNSPMFHVHEGPMKAALDRYSVSLGSGINKNVRPQEYNTKSRLSDPTLNVPECPSFTSQAPKNDSSDNHLKEKSKSVKLSFPHLMDSKSEKAIEELKTKNGFSASSRSHSYSHPHRDEQYERKLKSKHLVHSDAKERRIKERLGSIKLPHDGKMNSKEANTYSKTDKNLNHKMESKHRSKHSLPSSGKSNSVTKDRSSLSSQSHNQKWQAKVSSGFDKLLALAATQLNHVNREYKCNQGKGLKEDILKSNQFSPYSKSNGFVIGDQCKTNKDTNISQKSSYSDHSRLSQSENYKPPGTKTSNINRSRKGPRTPPDTPPRTPSVSPDRRVLESPYFQSHSPISSVESVSSNRSSLSPPYISPARGSSKDRSRSTSPYSSRASSAERHSEKYSSRNSKNNSHEDDSHEKKCSSKRRWQFKNRSDFNQRAWTKEQESSRPKVGQAHEKGKNESTNSEKSSVLSTTQTRDVMRQLDFMSQQTKDVLAHAPNGYSVVMTPSPLHAIYVPTAGVCSQPPIPPQAQNIASKSSNYSVANACGPALSTNPILNFTIPPPNFSMPPPHPTSSSVNMPQILSSQQQVQPIQLPDVTVPPPNMISVTSFLPSSNLPSCPPQLEPAVPNNHVYRQNGQSHPPPLPPTVAAASSFNNIVQSQIYRANQKPISNGTASHQLDYRVPQHCTLPGTGSSNYYPAQAHFMA</sequence>
<dbReference type="GO" id="GO:0035097">
    <property type="term" value="C:histone methyltransferase complex"/>
    <property type="evidence" value="ECO:0007669"/>
    <property type="project" value="UniProtKB-ARBA"/>
</dbReference>
<comment type="caution">
    <text evidence="14">The sequence shown here is derived from an EMBL/GenBank/DDBJ whole genome shotgun (WGS) entry which is preliminary data.</text>
</comment>
<dbReference type="Gene3D" id="3.40.50.150">
    <property type="entry name" value="Vaccinia Virus protein VP39"/>
    <property type="match status" value="1"/>
</dbReference>
<feature type="compositionally biased region" description="Pro residues" evidence="12">
    <location>
        <begin position="1134"/>
        <end position="1143"/>
    </location>
</feature>
<keyword evidence="8 11" id="KW-0539">Nucleus</keyword>
<comment type="catalytic activity">
    <reaction evidence="10 11">
        <text>L-lysyl(79)-[histone H3] + 3 S-adenosyl-L-methionine = N(6),N(6),N(6)-trimethyl-L-lysyl(79)-[histone H3] + 3 S-adenosyl-L-homocysteine + 3 H(+)</text>
        <dbReference type="Rhea" id="RHEA:60328"/>
        <dbReference type="Rhea" id="RHEA-COMP:15549"/>
        <dbReference type="Rhea" id="RHEA-COMP:15552"/>
        <dbReference type="ChEBI" id="CHEBI:15378"/>
        <dbReference type="ChEBI" id="CHEBI:29969"/>
        <dbReference type="ChEBI" id="CHEBI:57856"/>
        <dbReference type="ChEBI" id="CHEBI:59789"/>
        <dbReference type="ChEBI" id="CHEBI:61961"/>
        <dbReference type="EC" id="2.1.1.360"/>
    </reaction>
</comment>
<feature type="compositionally biased region" description="Basic residues" evidence="12">
    <location>
        <begin position="417"/>
        <end position="445"/>
    </location>
</feature>
<dbReference type="InterPro" id="IPR030445">
    <property type="entry name" value="H3-K79_meTrfase"/>
</dbReference>
<feature type="compositionally biased region" description="Basic and acidic residues" evidence="12">
    <location>
        <begin position="1242"/>
        <end position="1271"/>
    </location>
</feature>
<dbReference type="GO" id="GO:0000077">
    <property type="term" value="P:DNA damage checkpoint signaling"/>
    <property type="evidence" value="ECO:0007669"/>
    <property type="project" value="TreeGrafter"/>
</dbReference>
<feature type="compositionally biased region" description="Basic and acidic residues" evidence="12">
    <location>
        <begin position="887"/>
        <end position="898"/>
    </location>
</feature>
<dbReference type="FunFam" id="1.10.260.60:FF:000001">
    <property type="entry name" value="Histone-lysine N-methyltransferase, H3 lysine-79 specific"/>
    <property type="match status" value="1"/>
</dbReference>
<feature type="region of interest" description="Disordered" evidence="12">
    <location>
        <begin position="811"/>
        <end position="831"/>
    </location>
</feature>
<feature type="compositionally biased region" description="Basic and acidic residues" evidence="12">
    <location>
        <begin position="937"/>
        <end position="946"/>
    </location>
</feature>
<dbReference type="Proteomes" id="UP001497382">
    <property type="component" value="Unassembled WGS sequence"/>
</dbReference>
<feature type="compositionally biased region" description="Low complexity" evidence="12">
    <location>
        <begin position="1160"/>
        <end position="1180"/>
    </location>
</feature>
<feature type="compositionally biased region" description="Basic and acidic residues" evidence="12">
    <location>
        <begin position="1205"/>
        <end position="1214"/>
    </location>
</feature>
<dbReference type="EC" id="2.1.1.360" evidence="2 11"/>
<evidence type="ECO:0000256" key="10">
    <source>
        <dbReference type="ARBA" id="ARBA00047770"/>
    </source>
</evidence>
<feature type="compositionally biased region" description="Polar residues" evidence="12">
    <location>
        <begin position="1110"/>
        <end position="1127"/>
    </location>
</feature>
<feature type="region of interest" description="Disordered" evidence="12">
    <location>
        <begin position="388"/>
        <end position="447"/>
    </location>
</feature>
<dbReference type="InterPro" id="IPR029063">
    <property type="entry name" value="SAM-dependent_MTases_sf"/>
</dbReference>
<dbReference type="GO" id="GO:0032259">
    <property type="term" value="P:methylation"/>
    <property type="evidence" value="ECO:0007669"/>
    <property type="project" value="UniProtKB-KW"/>
</dbReference>
<feature type="compositionally biased region" description="Basic and acidic residues" evidence="12">
    <location>
        <begin position="953"/>
        <end position="979"/>
    </location>
</feature>
<dbReference type="PROSITE" id="PS51569">
    <property type="entry name" value="DOT1"/>
    <property type="match status" value="1"/>
</dbReference>
<keyword evidence="7 11" id="KW-0156">Chromatin regulator</keyword>
<dbReference type="FunFam" id="3.40.50.150:FF:000033">
    <property type="entry name" value="Histone-lysine N-methyltransferase, H3 lysine-79 specific"/>
    <property type="match status" value="1"/>
</dbReference>
<dbReference type="Gene3D" id="1.10.260.60">
    <property type="match status" value="1"/>
</dbReference>
<evidence type="ECO:0000256" key="3">
    <source>
        <dbReference type="ARBA" id="ARBA00020987"/>
    </source>
</evidence>
<proteinExistence type="inferred from homology"/>
<comment type="function">
    <text evidence="11">Histone methyltransferase that specifically trimethylates histone H3 to form H3K79me3. This methylation is required for telomere silencing and for the pachytene checkpoint during the meiotic cell cycle by allowing the recruitment of RAD9 to double strand breaks. Nucleosomes are preferred as substrate compared to free histone.</text>
</comment>
<evidence type="ECO:0000256" key="7">
    <source>
        <dbReference type="ARBA" id="ARBA00022853"/>
    </source>
</evidence>
<comment type="similarity">
    <text evidence="11">Belongs to the class I-like SAM-binding methyltransferase superfamily. DOT1 family.</text>
</comment>
<feature type="region of interest" description="Disordered" evidence="12">
    <location>
        <begin position="850"/>
        <end position="906"/>
    </location>
</feature>
<feature type="region of interest" description="Disordered" evidence="12">
    <location>
        <begin position="349"/>
        <end position="374"/>
    </location>
</feature>
<dbReference type="EMBL" id="CAXIEN010000147">
    <property type="protein sequence ID" value="CAL1281670.1"/>
    <property type="molecule type" value="Genomic_DNA"/>
</dbReference>
<feature type="domain" description="DOT1" evidence="13">
    <location>
        <begin position="14"/>
        <end position="327"/>
    </location>
</feature>
<reference evidence="14 15" key="1">
    <citation type="submission" date="2024-04" db="EMBL/GenBank/DDBJ databases">
        <authorList>
            <person name="Rising A."/>
            <person name="Reimegard J."/>
            <person name="Sonavane S."/>
            <person name="Akerstrom W."/>
            <person name="Nylinder S."/>
            <person name="Hedman E."/>
            <person name="Kallberg Y."/>
        </authorList>
    </citation>
    <scope>NUCLEOTIDE SEQUENCE [LARGE SCALE GENOMIC DNA]</scope>
</reference>
<keyword evidence="15" id="KW-1185">Reference proteome</keyword>
<evidence type="ECO:0000256" key="11">
    <source>
        <dbReference type="RuleBase" id="RU271113"/>
    </source>
</evidence>
<gene>
    <name evidence="14" type="ORF">LARSCL_LOCUS11704</name>
</gene>
<dbReference type="PANTHER" id="PTHR21451">
    <property type="entry name" value="HISTONE H3 METHYLTRANSFERASE"/>
    <property type="match status" value="1"/>
</dbReference>
<evidence type="ECO:0000256" key="9">
    <source>
        <dbReference type="ARBA" id="ARBA00029821"/>
    </source>
</evidence>
<evidence type="ECO:0000259" key="13">
    <source>
        <dbReference type="PROSITE" id="PS51569"/>
    </source>
</evidence>